<evidence type="ECO:0000313" key="1">
    <source>
        <dbReference type="EMBL" id="EGO63854.1"/>
    </source>
</evidence>
<accession>F7NJA6</accession>
<dbReference type="Proteomes" id="UP000003240">
    <property type="component" value="Unassembled WGS sequence"/>
</dbReference>
<dbReference type="OrthoDB" id="9812744at2"/>
<dbReference type="GO" id="GO:0016787">
    <property type="term" value="F:hydrolase activity"/>
    <property type="evidence" value="ECO:0007669"/>
    <property type="project" value="UniProtKB-KW"/>
</dbReference>
<keyword evidence="2" id="KW-1185">Reference proteome</keyword>
<dbReference type="STRING" id="1009370.ALO_10809"/>
<dbReference type="eggNOG" id="COG1896">
    <property type="taxonomic scope" value="Bacteria"/>
</dbReference>
<organism evidence="1 2">
    <name type="scientific">Acetonema longum DSM 6540</name>
    <dbReference type="NCBI Taxonomy" id="1009370"/>
    <lineage>
        <taxon>Bacteria</taxon>
        <taxon>Bacillati</taxon>
        <taxon>Bacillota</taxon>
        <taxon>Negativicutes</taxon>
        <taxon>Acetonemataceae</taxon>
        <taxon>Acetonema</taxon>
    </lineage>
</organism>
<gene>
    <name evidence="1" type="ORF">ALO_10809</name>
</gene>
<keyword evidence="1" id="KW-0378">Hydrolase</keyword>
<dbReference type="AlphaFoldDB" id="F7NJA6"/>
<dbReference type="Gene3D" id="1.10.3210.10">
    <property type="entry name" value="Hypothetical protein af1432"/>
    <property type="match status" value="1"/>
</dbReference>
<protein>
    <submittedName>
        <fullName evidence="1">Metal dependent phosphohydrolase</fullName>
    </submittedName>
</protein>
<reference evidence="1 2" key="1">
    <citation type="journal article" date="2011" name="EMBO J.">
        <title>Structural diversity of bacterial flagellar motors.</title>
        <authorList>
            <person name="Chen S."/>
            <person name="Beeby M."/>
            <person name="Murphy G.E."/>
            <person name="Leadbetter J.R."/>
            <person name="Hendrixson D.R."/>
            <person name="Briegel A."/>
            <person name="Li Z."/>
            <person name="Shi J."/>
            <person name="Tocheva E.I."/>
            <person name="Muller A."/>
            <person name="Dobro M.J."/>
            <person name="Jensen G.J."/>
        </authorList>
    </citation>
    <scope>NUCLEOTIDE SEQUENCE [LARGE SCALE GENOMIC DNA]</scope>
    <source>
        <strain evidence="1 2">DSM 6540</strain>
    </source>
</reference>
<sequence>MKTSHFFAYLSRMRFIQRWGLMRNTTPENIQEHSLQAAMIAHGLAVIRNAHFGGKIDPARAATLAMFHEVSEVFTGDLPTPVKYFNSQIKAVYGNIEHLAKEKLHSMLPPGMAAVYEPLLFPQTAEADLWQIVKAADKLCAYLKCVEELKAGNQEFAAAAKSVLAELDAMGLPEIQYFIQVFAPSFSLSLDELN</sequence>
<dbReference type="EMBL" id="AFGF01000085">
    <property type="protein sequence ID" value="EGO63854.1"/>
    <property type="molecule type" value="Genomic_DNA"/>
</dbReference>
<evidence type="ECO:0000313" key="2">
    <source>
        <dbReference type="Proteomes" id="UP000003240"/>
    </source>
</evidence>
<dbReference type="RefSeq" id="WP_004095405.1">
    <property type="nucleotide sequence ID" value="NZ_AFGF01000085.1"/>
</dbReference>
<dbReference type="NCBIfam" id="NF003009">
    <property type="entry name" value="PRK03826.1"/>
    <property type="match status" value="1"/>
</dbReference>
<comment type="caution">
    <text evidence="1">The sequence shown here is derived from an EMBL/GenBank/DDBJ whole genome shotgun (WGS) entry which is preliminary data.</text>
</comment>
<dbReference type="SUPFAM" id="SSF109604">
    <property type="entry name" value="HD-domain/PDEase-like"/>
    <property type="match status" value="1"/>
</dbReference>
<dbReference type="Pfam" id="PF12917">
    <property type="entry name" value="YfbR-like"/>
    <property type="match status" value="1"/>
</dbReference>
<name>F7NJA6_9FIRM</name>
<proteinExistence type="predicted"/>